<dbReference type="Proteomes" id="UP001143910">
    <property type="component" value="Unassembled WGS sequence"/>
</dbReference>
<protein>
    <submittedName>
        <fullName evidence="1">Uncharacterized protein</fullName>
    </submittedName>
</protein>
<gene>
    <name evidence="1" type="ORF">NQ176_g1505</name>
</gene>
<evidence type="ECO:0000313" key="1">
    <source>
        <dbReference type="EMBL" id="KAJ2982253.1"/>
    </source>
</evidence>
<comment type="caution">
    <text evidence="1">The sequence shown here is derived from an EMBL/GenBank/DDBJ whole genome shotgun (WGS) entry which is preliminary data.</text>
</comment>
<organism evidence="1 2">
    <name type="scientific">Zarea fungicola</name>
    <dbReference type="NCBI Taxonomy" id="93591"/>
    <lineage>
        <taxon>Eukaryota</taxon>
        <taxon>Fungi</taxon>
        <taxon>Dikarya</taxon>
        <taxon>Ascomycota</taxon>
        <taxon>Pezizomycotina</taxon>
        <taxon>Sordariomycetes</taxon>
        <taxon>Hypocreomycetidae</taxon>
        <taxon>Hypocreales</taxon>
        <taxon>Cordycipitaceae</taxon>
        <taxon>Zarea</taxon>
    </lineage>
</organism>
<reference evidence="1" key="1">
    <citation type="submission" date="2022-08" db="EMBL/GenBank/DDBJ databases">
        <title>Genome Sequence of Lecanicillium fungicola.</title>
        <authorList>
            <person name="Buettner E."/>
        </authorList>
    </citation>
    <scope>NUCLEOTIDE SEQUENCE</scope>
    <source>
        <strain evidence="1">Babe33</strain>
    </source>
</reference>
<sequence length="460" mass="50753">MKLFASLTVFTQALAVLAADTASWKSRTIYFALTDRVARNANDNGGNSCGNLGNYCGGTFTGLQGKLDYIKGMGFDAIWITPVIANSDGGYHGYWAQDLYSINSHHGTSDELKSLVNTAHSKGIYVMVDVVANHMGNGAISNNKPAPLNQESSYHPACNIDYNDQHSIEVCRVANVLPDLNTTDGAIRKLYQDWVKWLVSTYQFDGVRIDTVKHVEKDYWPNFAEASGVYTIGEVFSGDPNYLAGYATLMGGLLNYAIYYPLNRFYQQQNSSQGLVDMHNQIGSLVPDPTTLGTFLDNHDNPRFLNQKNDISLFKNALTYVMLARGIPIVYYGSEQGYAGGGDPQNREDLWRSNFSTGSNMYKFLQTLGRVRTSHGGLPGNDHVHLFVENDAYAWSRQDGAVIALTSNIGQGQQRQFCFLTQKPNKSWKGAFDGITYNSDGNGRMCAAVNNGEPMVFVAL</sequence>
<accession>A0ACC1NTX9</accession>
<keyword evidence="2" id="KW-1185">Reference proteome</keyword>
<name>A0ACC1NTX9_9HYPO</name>
<dbReference type="EMBL" id="JANJQO010000086">
    <property type="protein sequence ID" value="KAJ2982253.1"/>
    <property type="molecule type" value="Genomic_DNA"/>
</dbReference>
<proteinExistence type="predicted"/>
<evidence type="ECO:0000313" key="2">
    <source>
        <dbReference type="Proteomes" id="UP001143910"/>
    </source>
</evidence>